<organism evidence="1">
    <name type="scientific">marine metagenome</name>
    <dbReference type="NCBI Taxonomy" id="408172"/>
    <lineage>
        <taxon>unclassified sequences</taxon>
        <taxon>metagenomes</taxon>
        <taxon>ecological metagenomes</taxon>
    </lineage>
</organism>
<protein>
    <recommendedName>
        <fullName evidence="2">3'-5' exonuclease domain-containing protein</fullName>
    </recommendedName>
</protein>
<dbReference type="Gene3D" id="3.30.420.10">
    <property type="entry name" value="Ribonuclease H-like superfamily/Ribonuclease H"/>
    <property type="match status" value="1"/>
</dbReference>
<reference evidence="1" key="1">
    <citation type="submission" date="2018-05" db="EMBL/GenBank/DDBJ databases">
        <authorList>
            <person name="Lanie J.A."/>
            <person name="Ng W.-L."/>
            <person name="Kazmierczak K.M."/>
            <person name="Andrzejewski T.M."/>
            <person name="Davidsen T.M."/>
            <person name="Wayne K.J."/>
            <person name="Tettelin H."/>
            <person name="Glass J.I."/>
            <person name="Rusch D."/>
            <person name="Podicherti R."/>
            <person name="Tsui H.-C.T."/>
            <person name="Winkler M.E."/>
        </authorList>
    </citation>
    <scope>NUCLEOTIDE SEQUENCE</scope>
</reference>
<dbReference type="GO" id="GO:0003676">
    <property type="term" value="F:nucleic acid binding"/>
    <property type="evidence" value="ECO:0007669"/>
    <property type="project" value="InterPro"/>
</dbReference>
<proteinExistence type="predicted"/>
<gene>
    <name evidence="1" type="ORF">METZ01_LOCUS226013</name>
</gene>
<evidence type="ECO:0008006" key="2">
    <source>
        <dbReference type="Google" id="ProtNLM"/>
    </source>
</evidence>
<dbReference type="AlphaFoldDB" id="A0A382GE09"/>
<dbReference type="InterPro" id="IPR012337">
    <property type="entry name" value="RNaseH-like_sf"/>
</dbReference>
<dbReference type="SUPFAM" id="SSF53098">
    <property type="entry name" value="Ribonuclease H-like"/>
    <property type="match status" value="1"/>
</dbReference>
<name>A0A382GE09_9ZZZZ</name>
<dbReference type="InterPro" id="IPR036397">
    <property type="entry name" value="RNaseH_sf"/>
</dbReference>
<feature type="non-terminal residue" evidence="1">
    <location>
        <position position="90"/>
    </location>
</feature>
<sequence>MLSFKPEAKRTWDKSLRNIIGYIDGSLKPIEYSTEKFKGIENKEEALEYINNAINSDSEYISCDTETTGLFPRDGYVLGISLAYEEDSGV</sequence>
<dbReference type="EMBL" id="UINC01054898">
    <property type="protein sequence ID" value="SVB73159.1"/>
    <property type="molecule type" value="Genomic_DNA"/>
</dbReference>
<accession>A0A382GE09</accession>
<evidence type="ECO:0000313" key="1">
    <source>
        <dbReference type="EMBL" id="SVB73159.1"/>
    </source>
</evidence>